<keyword evidence="1" id="KW-0472">Membrane</keyword>
<evidence type="ECO:0000256" key="1">
    <source>
        <dbReference type="SAM" id="Phobius"/>
    </source>
</evidence>
<reference evidence="2 3" key="2">
    <citation type="journal article" date="2016" name="Microb. Ecol.">
        <title>Genome Characteristics of a Novel Type I Methanotroph (Sn10-6) Isolated from a Flooded Indian Rice Field.</title>
        <authorList>
            <person name="Rahalkar M.C."/>
            <person name="Pandit P.S."/>
            <person name="Dhakephalkar P.K."/>
            <person name="Pore S."/>
            <person name="Arora P."/>
            <person name="Kapse N."/>
        </authorList>
    </citation>
    <scope>NUCLEOTIDE SEQUENCE [LARGE SCALE GENOMIC DNA]</scope>
    <source>
        <strain evidence="2 3">Sn10-6</strain>
    </source>
</reference>
<keyword evidence="1" id="KW-0812">Transmembrane</keyword>
<dbReference type="AlphaFoldDB" id="A0A0F3ILG7"/>
<feature type="transmembrane region" description="Helical" evidence="1">
    <location>
        <begin position="51"/>
        <end position="72"/>
    </location>
</feature>
<keyword evidence="1" id="KW-1133">Transmembrane helix</keyword>
<sequence>MAIYIGEIIVIAVIALCLAVPSGLATAYYSSAWLLALFNCAVTNFDYSERALLLTLAGGLLIPIASALLPIYRSVAMPVRVALASYGLGADYATPGVPSKVERFISQRLPTPYALVLIPLLHKKAKCLSAQLVLILTGIMFIVIMSLA</sequence>
<dbReference type="RefSeq" id="WP_045778240.1">
    <property type="nucleotide sequence ID" value="NZ_LAJX01000028.1"/>
</dbReference>
<evidence type="ECO:0000313" key="3">
    <source>
        <dbReference type="Proteomes" id="UP000033684"/>
    </source>
</evidence>
<feature type="transmembrane region" description="Helical" evidence="1">
    <location>
        <begin position="127"/>
        <end position="147"/>
    </location>
</feature>
<name>A0A0F3ILG7_9GAMM</name>
<dbReference type="EMBL" id="LAJX01000028">
    <property type="protein sequence ID" value="KJV07580.1"/>
    <property type="molecule type" value="Genomic_DNA"/>
</dbReference>
<dbReference type="Proteomes" id="UP000033684">
    <property type="component" value="Unassembled WGS sequence"/>
</dbReference>
<organism evidence="2 3">
    <name type="scientific">Methylocucumis oryzae</name>
    <dbReference type="NCBI Taxonomy" id="1632867"/>
    <lineage>
        <taxon>Bacteria</taxon>
        <taxon>Pseudomonadati</taxon>
        <taxon>Pseudomonadota</taxon>
        <taxon>Gammaproteobacteria</taxon>
        <taxon>Methylococcales</taxon>
        <taxon>Methylococcaceae</taxon>
        <taxon>Methylocucumis</taxon>
    </lineage>
</organism>
<gene>
    <name evidence="2" type="ORF">VZ94_03895</name>
</gene>
<accession>A0A0F3ILG7</accession>
<evidence type="ECO:0000313" key="2">
    <source>
        <dbReference type="EMBL" id="KJV07580.1"/>
    </source>
</evidence>
<keyword evidence="3" id="KW-1185">Reference proteome</keyword>
<proteinExistence type="predicted"/>
<reference evidence="3" key="1">
    <citation type="submission" date="2015-03" db="EMBL/GenBank/DDBJ databases">
        <title>Draft genome sequence of a novel methanotroph (Sn10-6) isolated from flooded ricefield rhizosphere in India.</title>
        <authorList>
            <person name="Pandit P.S."/>
            <person name="Pore S.D."/>
            <person name="Arora P."/>
            <person name="Kapse N.G."/>
            <person name="Dhakephalkar P.K."/>
            <person name="Rahalkar M.C."/>
        </authorList>
    </citation>
    <scope>NUCLEOTIDE SEQUENCE [LARGE SCALE GENOMIC DNA]</scope>
    <source>
        <strain evidence="3">Sn10-6</strain>
    </source>
</reference>
<protein>
    <submittedName>
        <fullName evidence="2">Uncharacterized protein</fullName>
    </submittedName>
</protein>
<comment type="caution">
    <text evidence="2">The sequence shown here is derived from an EMBL/GenBank/DDBJ whole genome shotgun (WGS) entry which is preliminary data.</text>
</comment>